<evidence type="ECO:0000256" key="1">
    <source>
        <dbReference type="SAM" id="Phobius"/>
    </source>
</evidence>
<feature type="transmembrane region" description="Helical" evidence="1">
    <location>
        <begin position="152"/>
        <end position="175"/>
    </location>
</feature>
<dbReference type="Pfam" id="PF03596">
    <property type="entry name" value="Cad"/>
    <property type="match status" value="1"/>
</dbReference>
<dbReference type="InterPro" id="IPR004676">
    <property type="entry name" value="Cd-R_transporter"/>
</dbReference>
<accession>A0ABR5Q4C5</accession>
<evidence type="ECO:0000313" key="2">
    <source>
        <dbReference type="EMBL" id="KRO09484.1"/>
    </source>
</evidence>
<reference evidence="2 3" key="1">
    <citation type="journal article" date="2015" name="Genome Announc.">
        <title>Expanding the biotechnology potential of lactobacilli through comparative genomics of 213 strains and associated genera.</title>
        <authorList>
            <person name="Sun Z."/>
            <person name="Harris H.M."/>
            <person name="McCann A."/>
            <person name="Guo C."/>
            <person name="Argimon S."/>
            <person name="Zhang W."/>
            <person name="Yang X."/>
            <person name="Jeffery I.B."/>
            <person name="Cooney J.C."/>
            <person name="Kagawa T.F."/>
            <person name="Liu W."/>
            <person name="Song Y."/>
            <person name="Salvetti E."/>
            <person name="Wrobel A."/>
            <person name="Rasinkangas P."/>
            <person name="Parkhill J."/>
            <person name="Rea M.C."/>
            <person name="O'Sullivan O."/>
            <person name="Ritari J."/>
            <person name="Douillard F.P."/>
            <person name="Paul Ross R."/>
            <person name="Yang R."/>
            <person name="Briner A.E."/>
            <person name="Felis G.E."/>
            <person name="de Vos W.M."/>
            <person name="Barrangou R."/>
            <person name="Klaenhammer T.R."/>
            <person name="Caufield P.W."/>
            <person name="Cui Y."/>
            <person name="Zhang H."/>
            <person name="O'Toole P.W."/>
        </authorList>
    </citation>
    <scope>NUCLEOTIDE SEQUENCE [LARGE SCALE GENOMIC DNA]</scope>
    <source>
        <strain evidence="2 3">DSM 26202</strain>
    </source>
</reference>
<keyword evidence="1" id="KW-0812">Transmembrane</keyword>
<feature type="transmembrane region" description="Helical" evidence="1">
    <location>
        <begin position="82"/>
        <end position="100"/>
    </location>
</feature>
<dbReference type="Proteomes" id="UP000051884">
    <property type="component" value="Unassembled WGS sequence"/>
</dbReference>
<evidence type="ECO:0000313" key="3">
    <source>
        <dbReference type="Proteomes" id="UP000051884"/>
    </source>
</evidence>
<keyword evidence="1" id="KW-1133">Transmembrane helix</keyword>
<gene>
    <name evidence="2" type="ORF">IV59_GL000572</name>
</gene>
<organism evidence="2 3">
    <name type="scientific">Paucilactobacillus hokkaidonensis</name>
    <dbReference type="NCBI Taxonomy" id="1193095"/>
    <lineage>
        <taxon>Bacteria</taxon>
        <taxon>Bacillati</taxon>
        <taxon>Bacillota</taxon>
        <taxon>Bacilli</taxon>
        <taxon>Lactobacillales</taxon>
        <taxon>Lactobacillaceae</taxon>
        <taxon>Paucilactobacillus</taxon>
    </lineage>
</organism>
<protein>
    <submittedName>
        <fullName evidence="2">Cadmium resistance protein</fullName>
    </submittedName>
</protein>
<keyword evidence="3" id="KW-1185">Reference proteome</keyword>
<dbReference type="EMBL" id="JQCH01000015">
    <property type="protein sequence ID" value="KRO09484.1"/>
    <property type="molecule type" value="Genomic_DNA"/>
</dbReference>
<feature type="transmembrane region" description="Helical" evidence="1">
    <location>
        <begin position="53"/>
        <end position="76"/>
    </location>
</feature>
<comment type="caution">
    <text evidence="2">The sequence shown here is derived from an EMBL/GenBank/DDBJ whole genome shotgun (WGS) entry which is preliminary data.</text>
</comment>
<sequence>MKRLDKNMQLETRYLIKVIFTSIILYASTAVDLVVILMLLFSKYPGSKNRRSIFIGQFIGSYILILISLFFALILNYVPQKWLLGLLGLIPIGFGIRYLLDNDDEAAEASIKIEQRQSKSLIGTVILLTVASCGSDNLGLFIPYFVSLTPAQIGVTLIIFTIGIFLLVSLGDKCARIKLIRKTLDKFGNIIMAVVYIGLGLMIILESETIQHLIALI</sequence>
<feature type="transmembrane region" description="Helical" evidence="1">
    <location>
        <begin position="14"/>
        <end position="41"/>
    </location>
</feature>
<keyword evidence="1" id="KW-0472">Membrane</keyword>
<feature type="transmembrane region" description="Helical" evidence="1">
    <location>
        <begin position="187"/>
        <end position="205"/>
    </location>
</feature>
<proteinExistence type="predicted"/>
<name>A0ABR5Q4C5_9LACO</name>